<dbReference type="KEGG" id="dmp:FAK_23430"/>
<dbReference type="Proteomes" id="UP001366166">
    <property type="component" value="Chromosome"/>
</dbReference>
<dbReference type="RefSeq" id="WP_338599473.1">
    <property type="nucleotide sequence ID" value="NZ_AP028679.1"/>
</dbReference>
<dbReference type="AlphaFoldDB" id="A0AAU9EFI5"/>
<evidence type="ECO:0000313" key="1">
    <source>
        <dbReference type="EMBL" id="BEQ15277.1"/>
    </source>
</evidence>
<proteinExistence type="predicted"/>
<reference evidence="2" key="1">
    <citation type="journal article" date="2023" name="Arch. Microbiol.">
        <title>Desulfoferula mesophilus gen. nov. sp. nov., a mesophilic sulfate-reducing bacterium isolated from a brackish lake sediment.</title>
        <authorList>
            <person name="Watanabe T."/>
            <person name="Yabe T."/>
            <person name="Tsuji J.M."/>
            <person name="Fukui M."/>
        </authorList>
    </citation>
    <scope>NUCLEOTIDE SEQUENCE [LARGE SCALE GENOMIC DNA]</scope>
    <source>
        <strain evidence="2">12FAK</strain>
    </source>
</reference>
<protein>
    <submittedName>
        <fullName evidence="1">Uncharacterized protein</fullName>
    </submittedName>
</protein>
<accession>A0AAU9EFI5</accession>
<keyword evidence="2" id="KW-1185">Reference proteome</keyword>
<name>A0AAU9EFI5_9BACT</name>
<sequence length="140" mass="15357">MEDKRNIHLKVQELCDCFATTDYLEEMSKLAQDQDQDEAALKWLALSVLHAVNAGAKKISLFQAPSGEITVQAKYRASTLPSPGPEIGPKVIEAVRAMTHAEGDKIKALLALGVRNDNLEVKVKTEKEDGGLLLTLKFPE</sequence>
<dbReference type="EMBL" id="AP028679">
    <property type="protein sequence ID" value="BEQ15277.1"/>
    <property type="molecule type" value="Genomic_DNA"/>
</dbReference>
<evidence type="ECO:0000313" key="2">
    <source>
        <dbReference type="Proteomes" id="UP001366166"/>
    </source>
</evidence>
<gene>
    <name evidence="1" type="ORF">FAK_23430</name>
</gene>
<organism evidence="1 2">
    <name type="scientific">Desulfoferula mesophila</name>
    <dbReference type="NCBI Taxonomy" id="3058419"/>
    <lineage>
        <taxon>Bacteria</taxon>
        <taxon>Pseudomonadati</taxon>
        <taxon>Thermodesulfobacteriota</taxon>
        <taxon>Desulfarculia</taxon>
        <taxon>Desulfarculales</taxon>
        <taxon>Desulfarculaceae</taxon>
        <taxon>Desulfoferula</taxon>
    </lineage>
</organism>